<dbReference type="SUPFAM" id="SSF58104">
    <property type="entry name" value="Methyl-accepting chemotaxis protein (MCP) signaling domain"/>
    <property type="match status" value="1"/>
</dbReference>
<sequence length="255" mass="28959">MSMPLSPDEIKDMADKISNALSSLTDIDKILNDTAEKRKVAEDLKMQAAEASEDAKDIRDTAQLVRDALEEARKVQERAGQAIEQAKADIQDAEDDLKQIKNRTDSVNDTSQSSRMLLEKLHDKLSEINDRYSILKLDTLKQAETVAAEAHDLANDAYKKAMELNATYSATSEELDEKHNDTERARFLSEKLQNRADAIFKMTEAQRRDLKDIESKLGDDETRLEKLSDEIDQLSKQMDGYLTIIRERAKNYDSC</sequence>
<protein>
    <submittedName>
        <fullName evidence="2">Uncharacterized protein</fullName>
    </submittedName>
</protein>
<dbReference type="AlphaFoldDB" id="A0A433SQ89"/>
<organism evidence="2 3">
    <name type="scientific">Elysia chlorotica</name>
    <name type="common">Eastern emerald elysia</name>
    <name type="synonym">Sea slug</name>
    <dbReference type="NCBI Taxonomy" id="188477"/>
    <lineage>
        <taxon>Eukaryota</taxon>
        <taxon>Metazoa</taxon>
        <taxon>Spiralia</taxon>
        <taxon>Lophotrochozoa</taxon>
        <taxon>Mollusca</taxon>
        <taxon>Gastropoda</taxon>
        <taxon>Heterobranchia</taxon>
        <taxon>Euthyneura</taxon>
        <taxon>Panpulmonata</taxon>
        <taxon>Sacoglossa</taxon>
        <taxon>Placobranchoidea</taxon>
        <taxon>Plakobranchidae</taxon>
        <taxon>Elysia</taxon>
    </lineage>
</organism>
<dbReference type="STRING" id="188477.A0A433SQ89"/>
<reference evidence="2 3" key="1">
    <citation type="submission" date="2019-01" db="EMBL/GenBank/DDBJ databases">
        <title>A draft genome assembly of the solar-powered sea slug Elysia chlorotica.</title>
        <authorList>
            <person name="Cai H."/>
            <person name="Li Q."/>
            <person name="Fang X."/>
            <person name="Li J."/>
            <person name="Curtis N.E."/>
            <person name="Altenburger A."/>
            <person name="Shibata T."/>
            <person name="Feng M."/>
            <person name="Maeda T."/>
            <person name="Schwartz J.A."/>
            <person name="Shigenobu S."/>
            <person name="Lundholm N."/>
            <person name="Nishiyama T."/>
            <person name="Yang H."/>
            <person name="Hasebe M."/>
            <person name="Li S."/>
            <person name="Pierce S.K."/>
            <person name="Wang J."/>
        </authorList>
    </citation>
    <scope>NUCLEOTIDE SEQUENCE [LARGE SCALE GENOMIC DNA]</scope>
    <source>
        <strain evidence="2">EC2010</strain>
        <tissue evidence="2">Whole organism of an adult</tissue>
    </source>
</reference>
<dbReference type="OrthoDB" id="5985440at2759"/>
<proteinExistence type="predicted"/>
<evidence type="ECO:0000313" key="2">
    <source>
        <dbReference type="EMBL" id="RUS71395.1"/>
    </source>
</evidence>
<keyword evidence="3" id="KW-1185">Reference proteome</keyword>
<dbReference type="Proteomes" id="UP000271974">
    <property type="component" value="Unassembled WGS sequence"/>
</dbReference>
<dbReference type="Gene3D" id="1.10.287.950">
    <property type="entry name" value="Methyl-accepting chemotaxis protein"/>
    <property type="match status" value="1"/>
</dbReference>
<keyword evidence="1" id="KW-0175">Coiled coil</keyword>
<evidence type="ECO:0000256" key="1">
    <source>
        <dbReference type="SAM" id="Coils"/>
    </source>
</evidence>
<comment type="caution">
    <text evidence="2">The sequence shown here is derived from an EMBL/GenBank/DDBJ whole genome shotgun (WGS) entry which is preliminary data.</text>
</comment>
<dbReference type="EMBL" id="RQTK01001221">
    <property type="protein sequence ID" value="RUS71395.1"/>
    <property type="molecule type" value="Genomic_DNA"/>
</dbReference>
<evidence type="ECO:0000313" key="3">
    <source>
        <dbReference type="Proteomes" id="UP000271974"/>
    </source>
</evidence>
<gene>
    <name evidence="2" type="ORF">EGW08_020850</name>
</gene>
<feature type="coiled-coil region" evidence="1">
    <location>
        <begin position="41"/>
        <end position="138"/>
    </location>
</feature>
<accession>A0A433SQ89</accession>
<name>A0A433SQ89_ELYCH</name>
<feature type="coiled-coil region" evidence="1">
    <location>
        <begin position="210"/>
        <end position="244"/>
    </location>
</feature>